<dbReference type="Pfam" id="PF13439">
    <property type="entry name" value="Glyco_transf_4"/>
    <property type="match status" value="1"/>
</dbReference>
<evidence type="ECO:0000259" key="2">
    <source>
        <dbReference type="Pfam" id="PF13439"/>
    </source>
</evidence>
<evidence type="ECO:0000313" key="4">
    <source>
        <dbReference type="Proteomes" id="UP001257277"/>
    </source>
</evidence>
<dbReference type="Pfam" id="PF00534">
    <property type="entry name" value="Glycos_transf_1"/>
    <property type="match status" value="1"/>
</dbReference>
<dbReference type="SUPFAM" id="SSF53756">
    <property type="entry name" value="UDP-Glycosyltransferase/glycogen phosphorylase"/>
    <property type="match status" value="1"/>
</dbReference>
<evidence type="ECO:0000313" key="3">
    <source>
        <dbReference type="EMBL" id="MDT7831941.1"/>
    </source>
</evidence>
<comment type="caution">
    <text evidence="3">The sequence shown here is derived from an EMBL/GenBank/DDBJ whole genome shotgun (WGS) entry which is preliminary data.</text>
</comment>
<dbReference type="Proteomes" id="UP001257277">
    <property type="component" value="Unassembled WGS sequence"/>
</dbReference>
<name>A0ABU3LE13_9FLAO</name>
<dbReference type="InterPro" id="IPR028098">
    <property type="entry name" value="Glyco_trans_4-like_N"/>
</dbReference>
<dbReference type="GO" id="GO:0016757">
    <property type="term" value="F:glycosyltransferase activity"/>
    <property type="evidence" value="ECO:0007669"/>
    <property type="project" value="UniProtKB-KW"/>
</dbReference>
<feature type="domain" description="Glycosyl transferase family 1" evidence="1">
    <location>
        <begin position="183"/>
        <end position="342"/>
    </location>
</feature>
<dbReference type="InterPro" id="IPR001296">
    <property type="entry name" value="Glyco_trans_1"/>
</dbReference>
<evidence type="ECO:0000259" key="1">
    <source>
        <dbReference type="Pfam" id="PF00534"/>
    </source>
</evidence>
<sequence length="364" mass="41261">MIAQKNIALISPSKEAYSETFIQMHRKGIYGNVVYYFGGELPIYNDIRGKLATLLLKIRYRFSNTKMLYKEYVLLKSLKKEKIDVIVAEYGTTATSVLNVCKKAKLSLIPIFHGYDIHINDVVERNKDQYKALFLYSKKVIAVSHSMKQKLVSLGCEGDKVMVTPCAPDDYFFELQPDFLLKNVISVGRFVEKKAPHITIKAFSRVIEKHPYSKLMMVGQGPMFDRCKRLINELNMEGSVFLLGVKSREEIRRLFLKSSIYVQHSVVAKNGDSEGTPVSILEAQAVGLPVVSTMHEGIKDVIVHGETGFLVDEHDEIEMAEKINTLLDNLSIAKLMGSNGRKKTLEKYTKKVHLDIINSIIYSE</sequence>
<dbReference type="EMBL" id="JAVTTO010000002">
    <property type="protein sequence ID" value="MDT7831941.1"/>
    <property type="molecule type" value="Genomic_DNA"/>
</dbReference>
<dbReference type="Gene3D" id="3.40.50.2000">
    <property type="entry name" value="Glycogen Phosphorylase B"/>
    <property type="match status" value="2"/>
</dbReference>
<protein>
    <submittedName>
        <fullName evidence="3">Glycosyltransferase</fullName>
        <ecNumber evidence="3">2.4.-.-</ecNumber>
    </submittedName>
</protein>
<dbReference type="RefSeq" id="WP_349241195.1">
    <property type="nucleotide sequence ID" value="NZ_JAVTTO010000002.1"/>
</dbReference>
<keyword evidence="4" id="KW-1185">Reference proteome</keyword>
<dbReference type="PANTHER" id="PTHR12526:SF630">
    <property type="entry name" value="GLYCOSYLTRANSFERASE"/>
    <property type="match status" value="1"/>
</dbReference>
<keyword evidence="3" id="KW-0808">Transferase</keyword>
<dbReference type="PANTHER" id="PTHR12526">
    <property type="entry name" value="GLYCOSYLTRANSFERASE"/>
    <property type="match status" value="1"/>
</dbReference>
<accession>A0ABU3LE13</accession>
<gene>
    <name evidence="3" type="ORF">RQM59_06085</name>
</gene>
<proteinExistence type="predicted"/>
<dbReference type="EC" id="2.4.-.-" evidence="3"/>
<reference evidence="3 4" key="1">
    <citation type="submission" date="2023-09" db="EMBL/GenBank/DDBJ databases">
        <title>Novel taxa isolated from Blanes Bay.</title>
        <authorList>
            <person name="Rey-Velasco X."/>
            <person name="Lucena T."/>
        </authorList>
    </citation>
    <scope>NUCLEOTIDE SEQUENCE [LARGE SCALE GENOMIC DNA]</scope>
    <source>
        <strain evidence="3 4">S356</strain>
    </source>
</reference>
<keyword evidence="3" id="KW-0328">Glycosyltransferase</keyword>
<feature type="domain" description="Glycosyltransferase subfamily 4-like N-terminal" evidence="2">
    <location>
        <begin position="67"/>
        <end position="167"/>
    </location>
</feature>
<organism evidence="3 4">
    <name type="scientific">Asprobacillus argus</name>
    <dbReference type="NCBI Taxonomy" id="3076534"/>
    <lineage>
        <taxon>Bacteria</taxon>
        <taxon>Pseudomonadati</taxon>
        <taxon>Bacteroidota</taxon>
        <taxon>Flavobacteriia</taxon>
        <taxon>Flavobacteriales</taxon>
        <taxon>Flavobacteriaceae</taxon>
        <taxon>Asprobacillus</taxon>
    </lineage>
</organism>